<protein>
    <recommendedName>
        <fullName evidence="2">MD-2-related lipid-recognition domain-containing protein</fullName>
    </recommendedName>
</protein>
<dbReference type="GO" id="GO:0008047">
    <property type="term" value="F:enzyme activator activity"/>
    <property type="evidence" value="ECO:0007669"/>
    <property type="project" value="InterPro"/>
</dbReference>
<dbReference type="InterPro" id="IPR003172">
    <property type="entry name" value="ML_dom"/>
</dbReference>
<reference evidence="3" key="2">
    <citation type="submission" date="2025-09" db="UniProtKB">
        <authorList>
            <consortium name="Ensembl"/>
        </authorList>
    </citation>
    <scope>IDENTIFICATION</scope>
</reference>
<dbReference type="InterPro" id="IPR036846">
    <property type="entry name" value="GM2-AP_sf"/>
</dbReference>
<dbReference type="PANTHER" id="PTHR17357:SF0">
    <property type="entry name" value="GANGLIOSIDE GM2 ACTIVATOR"/>
    <property type="match status" value="1"/>
</dbReference>
<sequence>WKNCVKRVSDIMNVVFVITFLQDRPKPHTPAIQGFDWKNCGLPDTPAVLKSLTVSPDPIVIPGDLMASASGSTSVELSAPLSLNVTMEKEVAGFWVKIPCLDQLGSCHYQDASDEHLPAQSTQNAPCLSPPQGSYSLPQSDFYLPYMDLPYWLTNGDYRVQGVLGARGKELGCLKVALSLHSD</sequence>
<name>A0A3Q3VQC6_MOLML</name>
<evidence type="ECO:0000313" key="4">
    <source>
        <dbReference type="Proteomes" id="UP000261620"/>
    </source>
</evidence>
<dbReference type="OMA" id="WENCGPP"/>
<keyword evidence="1" id="KW-0732">Signal</keyword>
<dbReference type="GO" id="GO:0005319">
    <property type="term" value="F:lipid transporter activity"/>
    <property type="evidence" value="ECO:0007669"/>
    <property type="project" value="TreeGrafter"/>
</dbReference>
<evidence type="ECO:0000313" key="3">
    <source>
        <dbReference type="Ensembl" id="ENSMMOP00000000452.1"/>
    </source>
</evidence>
<organism evidence="3 4">
    <name type="scientific">Mola mola</name>
    <name type="common">Ocean sunfish</name>
    <name type="synonym">Tetraodon mola</name>
    <dbReference type="NCBI Taxonomy" id="94237"/>
    <lineage>
        <taxon>Eukaryota</taxon>
        <taxon>Metazoa</taxon>
        <taxon>Chordata</taxon>
        <taxon>Craniata</taxon>
        <taxon>Vertebrata</taxon>
        <taxon>Euteleostomi</taxon>
        <taxon>Actinopterygii</taxon>
        <taxon>Neopterygii</taxon>
        <taxon>Teleostei</taxon>
        <taxon>Neoteleostei</taxon>
        <taxon>Acanthomorphata</taxon>
        <taxon>Eupercaria</taxon>
        <taxon>Tetraodontiformes</taxon>
        <taxon>Molidae</taxon>
        <taxon>Mola</taxon>
    </lineage>
</organism>
<dbReference type="PANTHER" id="PTHR17357">
    <property type="entry name" value="GM2 GANGLIOSIDE ACTIVATOR PROTEIN"/>
    <property type="match status" value="1"/>
</dbReference>
<feature type="domain" description="MD-2-related lipid-recognition" evidence="2">
    <location>
        <begin position="37"/>
        <end position="178"/>
    </location>
</feature>
<dbReference type="Pfam" id="PF02221">
    <property type="entry name" value="E1_DerP2_DerF2"/>
    <property type="match status" value="1"/>
</dbReference>
<reference evidence="3" key="1">
    <citation type="submission" date="2025-08" db="UniProtKB">
        <authorList>
            <consortium name="Ensembl"/>
        </authorList>
    </citation>
    <scope>IDENTIFICATION</scope>
</reference>
<dbReference type="Gene3D" id="2.70.220.10">
    <property type="entry name" value="Ganglioside GM2 activator"/>
    <property type="match status" value="1"/>
</dbReference>
<dbReference type="GO" id="GO:0009898">
    <property type="term" value="C:cytoplasmic side of plasma membrane"/>
    <property type="evidence" value="ECO:0007669"/>
    <property type="project" value="TreeGrafter"/>
</dbReference>
<dbReference type="STRING" id="94237.ENSMMOP00000000452"/>
<dbReference type="Ensembl" id="ENSMMOT00000000458.1">
    <property type="protein sequence ID" value="ENSMMOP00000000452.1"/>
    <property type="gene ID" value="ENSMMOG00000000369.1"/>
</dbReference>
<dbReference type="AlphaFoldDB" id="A0A3Q3VQC6"/>
<dbReference type="SUPFAM" id="SSF63707">
    <property type="entry name" value="Ganglioside M2 (gm2) activator"/>
    <property type="match status" value="1"/>
</dbReference>
<dbReference type="InterPro" id="IPR028996">
    <property type="entry name" value="GM2-AP"/>
</dbReference>
<dbReference type="Proteomes" id="UP000261620">
    <property type="component" value="Unplaced"/>
</dbReference>
<evidence type="ECO:0000256" key="1">
    <source>
        <dbReference type="ARBA" id="ARBA00022729"/>
    </source>
</evidence>
<accession>A0A3Q3VQC6</accession>
<proteinExistence type="predicted"/>
<keyword evidence="4" id="KW-1185">Reference proteome</keyword>
<dbReference type="GO" id="GO:0006689">
    <property type="term" value="P:ganglioside catabolic process"/>
    <property type="evidence" value="ECO:0007669"/>
    <property type="project" value="InterPro"/>
</dbReference>
<evidence type="ECO:0000259" key="2">
    <source>
        <dbReference type="SMART" id="SM00737"/>
    </source>
</evidence>
<dbReference type="SMART" id="SM00737">
    <property type="entry name" value="ML"/>
    <property type="match status" value="1"/>
</dbReference>